<proteinExistence type="predicted"/>
<dbReference type="STRING" id="1449350.OCH239_17830"/>
<feature type="transmembrane region" description="Helical" evidence="1">
    <location>
        <begin position="7"/>
        <end position="28"/>
    </location>
</feature>
<dbReference type="AlphaFoldDB" id="X7EIZ9"/>
<evidence type="ECO:0000256" key="1">
    <source>
        <dbReference type="SAM" id="Phobius"/>
    </source>
</evidence>
<evidence type="ECO:0000313" key="3">
    <source>
        <dbReference type="Proteomes" id="UP000022447"/>
    </source>
</evidence>
<gene>
    <name evidence="2" type="ORF">OCH239_17830</name>
</gene>
<reference evidence="2 3" key="1">
    <citation type="submission" date="2014-01" db="EMBL/GenBank/DDBJ databases">
        <title>Roseivivax halodurans JCM 10272 Genome Sequencing.</title>
        <authorList>
            <person name="Lai Q."/>
            <person name="Li G."/>
            <person name="Shao Z."/>
        </authorList>
    </citation>
    <scope>NUCLEOTIDE SEQUENCE [LARGE SCALE GENOMIC DNA]</scope>
    <source>
        <strain evidence="2 3">JCM 10272</strain>
    </source>
</reference>
<dbReference type="eggNOG" id="ENOG5033GCG">
    <property type="taxonomic scope" value="Bacteria"/>
</dbReference>
<comment type="caution">
    <text evidence="2">The sequence shown here is derived from an EMBL/GenBank/DDBJ whole genome shotgun (WGS) entry which is preliminary data.</text>
</comment>
<name>X7EIZ9_9RHOB</name>
<feature type="transmembrane region" description="Helical" evidence="1">
    <location>
        <begin position="34"/>
        <end position="57"/>
    </location>
</feature>
<feature type="transmembrane region" description="Helical" evidence="1">
    <location>
        <begin position="64"/>
        <end position="82"/>
    </location>
</feature>
<organism evidence="2 3">
    <name type="scientific">Roseivivax halodurans JCM 10272</name>
    <dbReference type="NCBI Taxonomy" id="1449350"/>
    <lineage>
        <taxon>Bacteria</taxon>
        <taxon>Pseudomonadati</taxon>
        <taxon>Pseudomonadota</taxon>
        <taxon>Alphaproteobacteria</taxon>
        <taxon>Rhodobacterales</taxon>
        <taxon>Roseobacteraceae</taxon>
        <taxon>Roseivivax</taxon>
    </lineage>
</organism>
<keyword evidence="1" id="KW-0472">Membrane</keyword>
<protein>
    <submittedName>
        <fullName evidence="2">Uncharacterized protein</fullName>
    </submittedName>
</protein>
<keyword evidence="1" id="KW-0812">Transmembrane</keyword>
<dbReference type="Proteomes" id="UP000022447">
    <property type="component" value="Unassembled WGS sequence"/>
</dbReference>
<evidence type="ECO:0000313" key="2">
    <source>
        <dbReference type="EMBL" id="ETX15146.1"/>
    </source>
</evidence>
<feature type="transmembrane region" description="Helical" evidence="1">
    <location>
        <begin position="88"/>
        <end position="107"/>
    </location>
</feature>
<keyword evidence="3" id="KW-1185">Reference proteome</keyword>
<dbReference type="EMBL" id="JALZ01000006">
    <property type="protein sequence ID" value="ETX15146.1"/>
    <property type="molecule type" value="Genomic_DNA"/>
</dbReference>
<sequence>MKRRSPLGSGLIVLAGLAGAAIALYLFLTPLSGVTGTIGALIVLAASLAVALGGLLMMATGSAVWRWLTVLGILGTALAAFFLHGWWIMLAMLVALVGVVLAGIGPVRKTQGATA</sequence>
<accession>X7EIZ9</accession>
<keyword evidence="1" id="KW-1133">Transmembrane helix</keyword>